<dbReference type="KEGG" id="thei:K1720_09425"/>
<comment type="similarity">
    <text evidence="1">In the C-terminal section; belongs to the transposase 35 family.</text>
</comment>
<gene>
    <name evidence="7" type="ORF">K1720_09425</name>
</gene>
<dbReference type="InterPro" id="IPR010095">
    <property type="entry name" value="Cas12f1-like_TNB"/>
</dbReference>
<keyword evidence="8" id="KW-1185">Reference proteome</keyword>
<evidence type="ECO:0000256" key="4">
    <source>
        <dbReference type="ARBA" id="ARBA00023172"/>
    </source>
</evidence>
<dbReference type="GO" id="GO:0006310">
    <property type="term" value="P:DNA recombination"/>
    <property type="evidence" value="ECO:0007669"/>
    <property type="project" value="UniProtKB-KW"/>
</dbReference>
<dbReference type="SUPFAM" id="SSF75712">
    <property type="entry name" value="Rad50 coiled-coil Zn hook"/>
    <property type="match status" value="1"/>
</dbReference>
<evidence type="ECO:0000259" key="5">
    <source>
        <dbReference type="Pfam" id="PF01385"/>
    </source>
</evidence>
<organism evidence="7 8">
    <name type="scientific">Thermococcus argininiproducens</name>
    <dbReference type="NCBI Taxonomy" id="2866384"/>
    <lineage>
        <taxon>Archaea</taxon>
        <taxon>Methanobacteriati</taxon>
        <taxon>Methanobacteriota</taxon>
        <taxon>Thermococci</taxon>
        <taxon>Thermococcales</taxon>
        <taxon>Thermococcaceae</taxon>
        <taxon>Thermococcus</taxon>
    </lineage>
</organism>
<feature type="domain" description="Cas12f1-like TNB" evidence="6">
    <location>
        <begin position="298"/>
        <end position="360"/>
    </location>
</feature>
<dbReference type="Pfam" id="PF01385">
    <property type="entry name" value="OrfB_IS605"/>
    <property type="match status" value="1"/>
</dbReference>
<dbReference type="RefSeq" id="WP_251948914.1">
    <property type="nucleotide sequence ID" value="NZ_CP080572.1"/>
</dbReference>
<dbReference type="GO" id="GO:0032196">
    <property type="term" value="P:transposition"/>
    <property type="evidence" value="ECO:0007669"/>
    <property type="project" value="UniProtKB-KW"/>
</dbReference>
<dbReference type="InterPro" id="IPR001959">
    <property type="entry name" value="Transposase"/>
</dbReference>
<evidence type="ECO:0000313" key="7">
    <source>
        <dbReference type="EMBL" id="USG99702.1"/>
    </source>
</evidence>
<reference evidence="7 8" key="1">
    <citation type="submission" date="2021-08" db="EMBL/GenBank/DDBJ databases">
        <title>Thermococcus onnuriiensis IOH2.</title>
        <authorList>
            <person name="Park Y.-J."/>
        </authorList>
    </citation>
    <scope>NUCLEOTIDE SEQUENCE [LARGE SCALE GENOMIC DNA]</scope>
    <source>
        <strain evidence="7 8">IOH2</strain>
    </source>
</reference>
<dbReference type="AlphaFoldDB" id="A0A9E7MA22"/>
<evidence type="ECO:0000256" key="3">
    <source>
        <dbReference type="ARBA" id="ARBA00023125"/>
    </source>
</evidence>
<proteinExistence type="inferred from homology"/>
<dbReference type="GeneID" id="72778567"/>
<dbReference type="NCBIfam" id="TIGR01766">
    <property type="entry name" value="IS200/IS605 family accessory protein TnpB-like domain"/>
    <property type="match status" value="1"/>
</dbReference>
<evidence type="ECO:0000259" key="6">
    <source>
        <dbReference type="Pfam" id="PF07282"/>
    </source>
</evidence>
<evidence type="ECO:0000313" key="8">
    <source>
        <dbReference type="Proteomes" id="UP001056425"/>
    </source>
</evidence>
<name>A0A9E7MA22_9EURY</name>
<dbReference type="NCBIfam" id="NF040570">
    <property type="entry name" value="guided_TnpB"/>
    <property type="match status" value="1"/>
</dbReference>
<dbReference type="GO" id="GO:0003677">
    <property type="term" value="F:DNA binding"/>
    <property type="evidence" value="ECO:0007669"/>
    <property type="project" value="UniProtKB-KW"/>
</dbReference>
<dbReference type="Pfam" id="PF07282">
    <property type="entry name" value="Cas12f1-like_TNB"/>
    <property type="match status" value="1"/>
</dbReference>
<accession>A0A9E7MA22</accession>
<keyword evidence="3" id="KW-0238">DNA-binding</keyword>
<sequence length="411" mass="47954">MQNNSSKNETVVRAYSIQLQGDSVILEFIEEYYKMAKTALQEILNTEKFTKFERKQLRDTLLENWNYAAHYVDSAINQMLGLVKSYKRKLKKGKKAREPKLKKKFVYVKSTLFRLKGTTLEITIIPREYYLEIDLTEYHYLHPLLEGIKEGKAKLGGLFLFPDKLVLNFVKTVEYFEPKDWMSIDINLTNITALAGLTVYRFDTRELYHVHRVYEEKRQKIQKISTWNRRLSTELLEKYSGREKNRARDFLHKLSNKIVEIAREKQMGIILEDLNGIKERVLNGSKSLNRKLSKWNARELQRLIEYKAKWFGVPVVYINPRNSSRVCPVCGGRLIPQEGRLMKCSCGLVEDRDFIAVLNLRMWGSGVTPKGLEVSRAFTDDGPMKTNPYGIIAIEKQRIGIKFHKITLTSP</sequence>
<evidence type="ECO:0000256" key="2">
    <source>
        <dbReference type="ARBA" id="ARBA00022578"/>
    </source>
</evidence>
<evidence type="ECO:0000256" key="1">
    <source>
        <dbReference type="ARBA" id="ARBA00008761"/>
    </source>
</evidence>
<keyword evidence="4" id="KW-0233">DNA recombination</keyword>
<feature type="domain" description="Probable transposase IS891/IS1136/IS1341" evidence="5">
    <location>
        <begin position="178"/>
        <end position="266"/>
    </location>
</feature>
<dbReference type="Proteomes" id="UP001056425">
    <property type="component" value="Chromosome"/>
</dbReference>
<dbReference type="EMBL" id="CP080572">
    <property type="protein sequence ID" value="USG99702.1"/>
    <property type="molecule type" value="Genomic_DNA"/>
</dbReference>
<protein>
    <submittedName>
        <fullName evidence="7">Transposase</fullName>
    </submittedName>
</protein>
<keyword evidence="2" id="KW-0815">Transposition</keyword>